<name>A0A3B0XRT6_9ZZZZ</name>
<evidence type="ECO:0000259" key="1">
    <source>
        <dbReference type="PROSITE" id="PS50851"/>
    </source>
</evidence>
<reference evidence="2" key="1">
    <citation type="submission" date="2018-06" db="EMBL/GenBank/DDBJ databases">
        <authorList>
            <person name="Zhirakovskaya E."/>
        </authorList>
    </citation>
    <scope>NUCLEOTIDE SEQUENCE</scope>
</reference>
<dbReference type="PROSITE" id="PS50851">
    <property type="entry name" value="CHEW"/>
    <property type="match status" value="1"/>
</dbReference>
<dbReference type="SUPFAM" id="SSF50341">
    <property type="entry name" value="CheW-like"/>
    <property type="match status" value="1"/>
</dbReference>
<dbReference type="AlphaFoldDB" id="A0A3B0XRT6"/>
<dbReference type="Gene3D" id="2.30.30.40">
    <property type="entry name" value="SH3 Domains"/>
    <property type="match status" value="1"/>
</dbReference>
<sequence>MSDDQIKCIVLKVNDDALLMPNASVAEIVPIKNIINVANKPVWMLGYLDWRGNSVPLISFEAMGGVRMPSLATGTVKAAVLFSIGEDKNIPYVSILMQGAPSIVSVREEDIMASEVVNNHPAIEEKIEIDGTAYSIVNIERLEELVKEVLTH</sequence>
<dbReference type="InterPro" id="IPR002545">
    <property type="entry name" value="CheW-lke_dom"/>
</dbReference>
<dbReference type="Gene3D" id="2.40.50.180">
    <property type="entry name" value="CheA-289, Domain 4"/>
    <property type="match status" value="1"/>
</dbReference>
<protein>
    <recommendedName>
        <fullName evidence="1">CheW-like domain-containing protein</fullName>
    </recommendedName>
</protein>
<feature type="domain" description="CheW-like" evidence="1">
    <location>
        <begin position="5"/>
        <end position="148"/>
    </location>
</feature>
<dbReference type="EMBL" id="UOFJ01000234">
    <property type="protein sequence ID" value="VAW66803.1"/>
    <property type="molecule type" value="Genomic_DNA"/>
</dbReference>
<dbReference type="Pfam" id="PF01584">
    <property type="entry name" value="CheW"/>
    <property type="match status" value="1"/>
</dbReference>
<organism evidence="2">
    <name type="scientific">hydrothermal vent metagenome</name>
    <dbReference type="NCBI Taxonomy" id="652676"/>
    <lineage>
        <taxon>unclassified sequences</taxon>
        <taxon>metagenomes</taxon>
        <taxon>ecological metagenomes</taxon>
    </lineage>
</organism>
<dbReference type="GO" id="GO:0007165">
    <property type="term" value="P:signal transduction"/>
    <property type="evidence" value="ECO:0007669"/>
    <property type="project" value="InterPro"/>
</dbReference>
<evidence type="ECO:0000313" key="2">
    <source>
        <dbReference type="EMBL" id="VAW66803.1"/>
    </source>
</evidence>
<gene>
    <name evidence="2" type="ORF">MNBD_GAMMA10-2581</name>
</gene>
<dbReference type="InterPro" id="IPR036061">
    <property type="entry name" value="CheW-like_dom_sf"/>
</dbReference>
<accession>A0A3B0XRT6</accession>
<dbReference type="SMART" id="SM00260">
    <property type="entry name" value="CheW"/>
    <property type="match status" value="1"/>
</dbReference>
<proteinExistence type="predicted"/>
<dbReference type="GO" id="GO:0006935">
    <property type="term" value="P:chemotaxis"/>
    <property type="evidence" value="ECO:0007669"/>
    <property type="project" value="InterPro"/>
</dbReference>